<evidence type="ECO:0000256" key="2">
    <source>
        <dbReference type="ARBA" id="ARBA00004370"/>
    </source>
</evidence>
<comment type="caution">
    <text evidence="12">The sequence shown here is derived from an EMBL/GenBank/DDBJ whole genome shotgun (WGS) entry which is preliminary data.</text>
</comment>
<dbReference type="AlphaFoldDB" id="A0A7W6HE56"/>
<dbReference type="CDD" id="cd16917">
    <property type="entry name" value="HATPase_UhpB-NarQ-NarX-like"/>
    <property type="match status" value="1"/>
</dbReference>
<dbReference type="SMART" id="SM00387">
    <property type="entry name" value="HATPase_c"/>
    <property type="match status" value="1"/>
</dbReference>
<sequence length="454" mass="48212">MSLKARLAATLTIAFLVILTIGSVLTFRLATENIAAELTAARSVASNRVAQLIAELPASRDVPGKLASFVRAFNGDRHVQIMLIDATGAVRSLSQPAQDGGALPAWFVQLLAPDPSVTVMPLSGSALPMTGAVVSIDPRNELADTWTELSVSFAILCLFVLIAFVAVWVVADRALRPLDVIQAGFGRIGKGNYGTAVDAFGPPEMRTLATGFNRMSNQLDEVSARNRRLSEQLLRLQDEERADLARDLHDEVGPLLFAIDVDASAIARLARGDPAQGPLAERAEAIKQAAHRARREVRRILGDLRPGLLPGLGLKVAVETMVEELARRHPEVTFVADIADGDWGGPTETLLQRVIREAVNNALRHGHPTRIAIRVAPKDGRLCFEIVDDGGGLPAGGPTGGFGLIGMRERIEAAGGELAVSQVALPPGVRLAGTLPLAERTGADDVADEGERAA</sequence>
<dbReference type="GO" id="GO:0046983">
    <property type="term" value="F:protein dimerization activity"/>
    <property type="evidence" value="ECO:0007669"/>
    <property type="project" value="InterPro"/>
</dbReference>
<evidence type="ECO:0000259" key="11">
    <source>
        <dbReference type="PROSITE" id="PS50885"/>
    </source>
</evidence>
<proteinExistence type="predicted"/>
<dbReference type="EC" id="2.7.13.3" evidence="3"/>
<keyword evidence="5 12" id="KW-0808">Transferase</keyword>
<dbReference type="InterPro" id="IPR005467">
    <property type="entry name" value="His_kinase_dom"/>
</dbReference>
<keyword evidence="9" id="KW-0812">Transmembrane</keyword>
<evidence type="ECO:0000313" key="13">
    <source>
        <dbReference type="Proteomes" id="UP000588647"/>
    </source>
</evidence>
<dbReference type="InterPro" id="IPR003660">
    <property type="entry name" value="HAMP_dom"/>
</dbReference>
<dbReference type="InterPro" id="IPR003594">
    <property type="entry name" value="HATPase_dom"/>
</dbReference>
<dbReference type="PANTHER" id="PTHR24421:SF58">
    <property type="entry name" value="SIGNAL TRANSDUCTION HISTIDINE-PROTEIN KINASE_PHOSPHATASE UHPB"/>
    <property type="match status" value="1"/>
</dbReference>
<feature type="coiled-coil region" evidence="8">
    <location>
        <begin position="212"/>
        <end position="239"/>
    </location>
</feature>
<dbReference type="PANTHER" id="PTHR24421">
    <property type="entry name" value="NITRATE/NITRITE SENSOR PROTEIN NARX-RELATED"/>
    <property type="match status" value="1"/>
</dbReference>
<keyword evidence="7" id="KW-0902">Two-component regulatory system</keyword>
<dbReference type="Pfam" id="PF07730">
    <property type="entry name" value="HisKA_3"/>
    <property type="match status" value="1"/>
</dbReference>
<evidence type="ECO:0000256" key="8">
    <source>
        <dbReference type="SAM" id="Coils"/>
    </source>
</evidence>
<evidence type="ECO:0000256" key="9">
    <source>
        <dbReference type="SAM" id="Phobius"/>
    </source>
</evidence>
<keyword evidence="4" id="KW-0597">Phosphoprotein</keyword>
<name>A0A7W6HE56_9HYPH</name>
<evidence type="ECO:0000256" key="1">
    <source>
        <dbReference type="ARBA" id="ARBA00000085"/>
    </source>
</evidence>
<reference evidence="12 13" key="1">
    <citation type="submission" date="2020-08" db="EMBL/GenBank/DDBJ databases">
        <title>Genomic Encyclopedia of Type Strains, Phase IV (KMG-IV): sequencing the most valuable type-strain genomes for metagenomic binning, comparative biology and taxonomic classification.</title>
        <authorList>
            <person name="Goeker M."/>
        </authorList>
    </citation>
    <scope>NUCLEOTIDE SEQUENCE [LARGE SCALE GENOMIC DNA]</scope>
    <source>
        <strain evidence="12 13">DSM 103570</strain>
    </source>
</reference>
<feature type="domain" description="HAMP" evidence="11">
    <location>
        <begin position="172"/>
        <end position="224"/>
    </location>
</feature>
<dbReference type="Proteomes" id="UP000588647">
    <property type="component" value="Unassembled WGS sequence"/>
</dbReference>
<keyword evidence="9" id="KW-1133">Transmembrane helix</keyword>
<dbReference type="GO" id="GO:0016020">
    <property type="term" value="C:membrane"/>
    <property type="evidence" value="ECO:0007669"/>
    <property type="project" value="UniProtKB-SubCell"/>
</dbReference>
<dbReference type="SUPFAM" id="SSF158472">
    <property type="entry name" value="HAMP domain-like"/>
    <property type="match status" value="1"/>
</dbReference>
<dbReference type="Pfam" id="PF00672">
    <property type="entry name" value="HAMP"/>
    <property type="match status" value="1"/>
</dbReference>
<dbReference type="GO" id="GO:0000155">
    <property type="term" value="F:phosphorelay sensor kinase activity"/>
    <property type="evidence" value="ECO:0007669"/>
    <property type="project" value="InterPro"/>
</dbReference>
<evidence type="ECO:0000256" key="5">
    <source>
        <dbReference type="ARBA" id="ARBA00022679"/>
    </source>
</evidence>
<dbReference type="SUPFAM" id="SSF55874">
    <property type="entry name" value="ATPase domain of HSP90 chaperone/DNA topoisomerase II/histidine kinase"/>
    <property type="match status" value="1"/>
</dbReference>
<comment type="subcellular location">
    <subcellularLocation>
        <location evidence="2">Membrane</location>
    </subcellularLocation>
</comment>
<evidence type="ECO:0000259" key="10">
    <source>
        <dbReference type="PROSITE" id="PS50109"/>
    </source>
</evidence>
<dbReference type="RefSeq" id="WP_183208325.1">
    <property type="nucleotide sequence ID" value="NZ_JAAAMM010000003.1"/>
</dbReference>
<evidence type="ECO:0000256" key="6">
    <source>
        <dbReference type="ARBA" id="ARBA00022777"/>
    </source>
</evidence>
<dbReference type="InterPro" id="IPR011712">
    <property type="entry name" value="Sig_transdc_His_kin_sub3_dim/P"/>
</dbReference>
<protein>
    <recommendedName>
        <fullName evidence="3">histidine kinase</fullName>
        <ecNumber evidence="3">2.7.13.3</ecNumber>
    </recommendedName>
</protein>
<dbReference type="InterPro" id="IPR050482">
    <property type="entry name" value="Sensor_HK_TwoCompSys"/>
</dbReference>
<evidence type="ECO:0000256" key="3">
    <source>
        <dbReference type="ARBA" id="ARBA00012438"/>
    </source>
</evidence>
<organism evidence="12 13">
    <name type="scientific">Aurantimonas endophytica</name>
    <dbReference type="NCBI Taxonomy" id="1522175"/>
    <lineage>
        <taxon>Bacteria</taxon>
        <taxon>Pseudomonadati</taxon>
        <taxon>Pseudomonadota</taxon>
        <taxon>Alphaproteobacteria</taxon>
        <taxon>Hyphomicrobiales</taxon>
        <taxon>Aurantimonadaceae</taxon>
        <taxon>Aurantimonas</taxon>
    </lineage>
</organism>
<comment type="catalytic activity">
    <reaction evidence="1">
        <text>ATP + protein L-histidine = ADP + protein N-phospho-L-histidine.</text>
        <dbReference type="EC" id="2.7.13.3"/>
    </reaction>
</comment>
<keyword evidence="6 12" id="KW-0418">Kinase</keyword>
<gene>
    <name evidence="12" type="ORF">GGR03_002438</name>
</gene>
<dbReference type="CDD" id="cd06225">
    <property type="entry name" value="HAMP"/>
    <property type="match status" value="1"/>
</dbReference>
<evidence type="ECO:0000256" key="7">
    <source>
        <dbReference type="ARBA" id="ARBA00023012"/>
    </source>
</evidence>
<dbReference type="Gene3D" id="3.30.565.10">
    <property type="entry name" value="Histidine kinase-like ATPase, C-terminal domain"/>
    <property type="match status" value="1"/>
</dbReference>
<dbReference type="Pfam" id="PF02518">
    <property type="entry name" value="HATPase_c"/>
    <property type="match status" value="1"/>
</dbReference>
<dbReference type="SMART" id="SM00304">
    <property type="entry name" value="HAMP"/>
    <property type="match status" value="1"/>
</dbReference>
<keyword evidence="13" id="KW-1185">Reference proteome</keyword>
<dbReference type="PROSITE" id="PS50109">
    <property type="entry name" value="HIS_KIN"/>
    <property type="match status" value="1"/>
</dbReference>
<feature type="transmembrane region" description="Helical" evidence="9">
    <location>
        <begin position="149"/>
        <end position="171"/>
    </location>
</feature>
<keyword evidence="8" id="KW-0175">Coiled coil</keyword>
<feature type="domain" description="Histidine kinase" evidence="10">
    <location>
        <begin position="351"/>
        <end position="439"/>
    </location>
</feature>
<dbReference type="InterPro" id="IPR036890">
    <property type="entry name" value="HATPase_C_sf"/>
</dbReference>
<keyword evidence="9" id="KW-0472">Membrane</keyword>
<accession>A0A7W6HE56</accession>
<dbReference type="Gene3D" id="1.20.5.1930">
    <property type="match status" value="1"/>
</dbReference>
<evidence type="ECO:0000313" key="12">
    <source>
        <dbReference type="EMBL" id="MBB4003357.1"/>
    </source>
</evidence>
<dbReference type="Gene3D" id="6.10.340.10">
    <property type="match status" value="1"/>
</dbReference>
<dbReference type="PROSITE" id="PS50885">
    <property type="entry name" value="HAMP"/>
    <property type="match status" value="1"/>
</dbReference>
<dbReference type="EMBL" id="JACIEM010000003">
    <property type="protein sequence ID" value="MBB4003357.1"/>
    <property type="molecule type" value="Genomic_DNA"/>
</dbReference>
<evidence type="ECO:0000256" key="4">
    <source>
        <dbReference type="ARBA" id="ARBA00022553"/>
    </source>
</evidence>